<dbReference type="KEGG" id="cphy:B5808_05100"/>
<organism evidence="1 2">
    <name type="scientific">Cnuibacter physcomitrellae</name>
    <dbReference type="NCBI Taxonomy" id="1619308"/>
    <lineage>
        <taxon>Bacteria</taxon>
        <taxon>Bacillati</taxon>
        <taxon>Actinomycetota</taxon>
        <taxon>Actinomycetes</taxon>
        <taxon>Micrococcales</taxon>
        <taxon>Microbacteriaceae</taxon>
        <taxon>Cnuibacter</taxon>
    </lineage>
</organism>
<dbReference type="EMBL" id="CP020715">
    <property type="protein sequence ID" value="ARJ04672.1"/>
    <property type="molecule type" value="Genomic_DNA"/>
</dbReference>
<dbReference type="AlphaFoldDB" id="A0A1X9LJL2"/>
<sequence length="144" mass="15171">MQSKRSRVAAAAFIAAGVAVVVNGCTLLEAVDPPIKSAIYGTAAEGKASGASIAVPGWVPDDATMVRMKANDDTGAELMQFSTTSPNPIGAPCSVPASQKPPSLDDTWWVETLPADEYVVCQDDWYLFTPNSGATYYAWVPARS</sequence>
<dbReference type="RefSeq" id="WP_085018810.1">
    <property type="nucleotide sequence ID" value="NZ_BMHD01000002.1"/>
</dbReference>
<gene>
    <name evidence="1" type="ORF">B5808_05100</name>
</gene>
<proteinExistence type="predicted"/>
<name>A0A1X9LJL2_9MICO</name>
<evidence type="ECO:0000313" key="2">
    <source>
        <dbReference type="Proteomes" id="UP000192775"/>
    </source>
</evidence>
<protein>
    <submittedName>
        <fullName evidence="1">Uncharacterized protein</fullName>
    </submittedName>
</protein>
<dbReference type="STRING" id="1619308.B5808_05100"/>
<dbReference type="Proteomes" id="UP000192775">
    <property type="component" value="Chromosome"/>
</dbReference>
<evidence type="ECO:0000313" key="1">
    <source>
        <dbReference type="EMBL" id="ARJ04672.1"/>
    </source>
</evidence>
<accession>A0A1X9LJL2</accession>
<keyword evidence="2" id="KW-1185">Reference proteome</keyword>
<reference evidence="1 2" key="1">
    <citation type="submission" date="2017-04" db="EMBL/GenBank/DDBJ databases">
        <authorList>
            <person name="Afonso C.L."/>
            <person name="Miller P.J."/>
            <person name="Scott M.A."/>
            <person name="Spackman E."/>
            <person name="Goraichik I."/>
            <person name="Dimitrov K.M."/>
            <person name="Suarez D.L."/>
            <person name="Swayne D.E."/>
        </authorList>
    </citation>
    <scope>NUCLEOTIDE SEQUENCE [LARGE SCALE GENOMIC DNA]</scope>
    <source>
        <strain evidence="2">XA(T)</strain>
    </source>
</reference>